<dbReference type="SUPFAM" id="SSF56112">
    <property type="entry name" value="Protein kinase-like (PK-like)"/>
    <property type="match status" value="3"/>
</dbReference>
<organism evidence="3 4">
    <name type="scientific">Leucocoprinus leucothites</name>
    <dbReference type="NCBI Taxonomy" id="201217"/>
    <lineage>
        <taxon>Eukaryota</taxon>
        <taxon>Fungi</taxon>
        <taxon>Dikarya</taxon>
        <taxon>Basidiomycota</taxon>
        <taxon>Agaricomycotina</taxon>
        <taxon>Agaricomycetes</taxon>
        <taxon>Agaricomycetidae</taxon>
        <taxon>Agaricales</taxon>
        <taxon>Agaricineae</taxon>
        <taxon>Agaricaceae</taxon>
        <taxon>Leucocoprinus</taxon>
    </lineage>
</organism>
<dbReference type="Proteomes" id="UP000559027">
    <property type="component" value="Unassembled WGS sequence"/>
</dbReference>
<feature type="domain" description="Protein kinase" evidence="2">
    <location>
        <begin position="824"/>
        <end position="1101"/>
    </location>
</feature>
<dbReference type="Pfam" id="PF07714">
    <property type="entry name" value="PK_Tyr_Ser-Thr"/>
    <property type="match status" value="1"/>
</dbReference>
<dbReference type="InterPro" id="IPR000719">
    <property type="entry name" value="Prot_kinase_dom"/>
</dbReference>
<protein>
    <recommendedName>
        <fullName evidence="2">Protein kinase domain-containing protein</fullName>
    </recommendedName>
</protein>
<dbReference type="InterPro" id="IPR051681">
    <property type="entry name" value="Ser/Thr_Kinases-Pseudokinases"/>
</dbReference>
<dbReference type="GO" id="GO:0004674">
    <property type="term" value="F:protein serine/threonine kinase activity"/>
    <property type="evidence" value="ECO:0007669"/>
    <property type="project" value="TreeGrafter"/>
</dbReference>
<dbReference type="SMART" id="SM00220">
    <property type="entry name" value="S_TKc"/>
    <property type="match status" value="1"/>
</dbReference>
<name>A0A8H5LLP2_9AGAR</name>
<evidence type="ECO:0000313" key="3">
    <source>
        <dbReference type="EMBL" id="KAF5361836.1"/>
    </source>
</evidence>
<feature type="domain" description="Protein kinase" evidence="2">
    <location>
        <begin position="76"/>
        <end position="346"/>
    </location>
</feature>
<dbReference type="PROSITE" id="PS50011">
    <property type="entry name" value="PROTEIN_KINASE_DOM"/>
    <property type="match status" value="3"/>
</dbReference>
<dbReference type="InterPro" id="IPR008271">
    <property type="entry name" value="Ser/Thr_kinase_AS"/>
</dbReference>
<dbReference type="PANTHER" id="PTHR44329">
    <property type="entry name" value="SERINE/THREONINE-PROTEIN KINASE TNNI3K-RELATED"/>
    <property type="match status" value="1"/>
</dbReference>
<feature type="domain" description="Protein kinase" evidence="2">
    <location>
        <begin position="478"/>
        <end position="725"/>
    </location>
</feature>
<comment type="caution">
    <text evidence="3">The sequence shown here is derived from an EMBL/GenBank/DDBJ whole genome shotgun (WGS) entry which is preliminary data.</text>
</comment>
<dbReference type="GO" id="GO:0005524">
    <property type="term" value="F:ATP binding"/>
    <property type="evidence" value="ECO:0007669"/>
    <property type="project" value="InterPro"/>
</dbReference>
<dbReference type="InterPro" id="IPR001245">
    <property type="entry name" value="Ser-Thr/Tyr_kinase_cat_dom"/>
</dbReference>
<keyword evidence="4" id="KW-1185">Reference proteome</keyword>
<dbReference type="EMBL" id="JAACJO010000002">
    <property type="protein sequence ID" value="KAF5361836.1"/>
    <property type="molecule type" value="Genomic_DNA"/>
</dbReference>
<accession>A0A8H5LLP2</accession>
<proteinExistence type="predicted"/>
<dbReference type="AlphaFoldDB" id="A0A8H5LLP2"/>
<evidence type="ECO:0000256" key="1">
    <source>
        <dbReference type="SAM" id="MobiDB-lite"/>
    </source>
</evidence>
<reference evidence="3 4" key="1">
    <citation type="journal article" date="2020" name="ISME J.">
        <title>Uncovering the hidden diversity of litter-decomposition mechanisms in mushroom-forming fungi.</title>
        <authorList>
            <person name="Floudas D."/>
            <person name="Bentzer J."/>
            <person name="Ahren D."/>
            <person name="Johansson T."/>
            <person name="Persson P."/>
            <person name="Tunlid A."/>
        </authorList>
    </citation>
    <scope>NUCLEOTIDE SEQUENCE [LARGE SCALE GENOMIC DNA]</scope>
    <source>
        <strain evidence="3 4">CBS 146.42</strain>
    </source>
</reference>
<evidence type="ECO:0000259" key="2">
    <source>
        <dbReference type="PROSITE" id="PS50011"/>
    </source>
</evidence>
<dbReference type="OrthoDB" id="4062651at2759"/>
<dbReference type="PROSITE" id="PS00108">
    <property type="entry name" value="PROTEIN_KINASE_ST"/>
    <property type="match status" value="1"/>
</dbReference>
<dbReference type="InterPro" id="IPR011009">
    <property type="entry name" value="Kinase-like_dom_sf"/>
</dbReference>
<dbReference type="Gene3D" id="1.10.510.10">
    <property type="entry name" value="Transferase(Phosphotransferase) domain 1"/>
    <property type="match status" value="3"/>
</dbReference>
<evidence type="ECO:0000313" key="4">
    <source>
        <dbReference type="Proteomes" id="UP000559027"/>
    </source>
</evidence>
<sequence length="1165" mass="130904">MASQSSQGEAVTHTICNESDTFATLHHLVSRIDTESRTRDLVEEALQLEPEELQLLVDCLSLALDREAVPLKARTYVWHALIGVASSAKIFAHNHTLHVNQIILENDTLSGVRRIAQESPVRVKVLKRADDNPDGLFSKPLISWTHLWNPNILPLLAVFLDDDSHPSLVTPCIAQINICDYIRKHPDVPRVLLVSDIVNGLLCLHQLGLVHGGLDPDSVLISDEGRALIMNPAFASDPQDSDSFPVRYSAPELLGEDDSQEPTQASDMWSFACLCYEILSGKVPFFQIAKDFRVAGAISQGSKPLRPGQEGVDGSSIDDAVWRLLLLCWKFEPEERPPCLKVHQILLGMGVHNGHPGMKPLVRSEAIKLSSFDLERAKTSLTRILGSDDQTFFRVPEHLRSSLSNLVPNAAKFGETAIAARKLSPDDTQQLVDFLDLALEDHPDWTASECRATRMLLSTVMMSTYIIPQRYKLIGAQYDNETVIEERSFGRAYKGRGPQMRVNVVTDSTVIRRVLRSMPDWSHSSHPNIIPFCGVFRDSANESLHLCVVTPLWRNGNLHEYAPTLPPRSRIPLLSDIINGLVYLHNVVKISPSYLAPEIIQISDQGRAVITMFGAAAIFIDSNSLLWTRVLRFTAPGGNKDASDDIWTFGCLCYEVLSRKPPYYYYSEEIQLRIALAIGRLPSRPSYADNDVDEIDDEAWNLIMECCRVNRSERPDASEIQEKLINIQIEDSRPQIENSPGNDISPLRSHADVNFLRVEALLDVAMAATKLQPDDTRTFVDFLDLALKDHLSISEERNRVLALLSRITSSTRIFPQRYELKGIKYDSKPLAEGGFGKVYQTPDQHMCVKVMTQADHKASAEWIKELILWAHSSHSNILPFYGVFLESKNDSSSQYICLVSPFMKNRNLQDYAPRLAQKARLPLISDVINGLQYLHGLGIVHSDLKGQNVLISNEGRGLITDFGASHIMTATAAATGSFVFTLRFSAPEVILGGRRWQPTKECDIWSFGCLCYEVLSRRVPYHEYNLDIQITAALARKQPPKRPVSIDRDGTDESDEDDWDDFGFDDEDWDPIDDQGWNLITKCCTPEPEDRLKISAIQELLADMKVWDDRPPMKDVPGADIFRPRLDPEIDLNRAGEILDKLQTLVVPSEPDPQPDFVDMYNELE</sequence>
<gene>
    <name evidence="3" type="ORF">D9756_002616</name>
</gene>
<dbReference type="Pfam" id="PF00069">
    <property type="entry name" value="Pkinase"/>
    <property type="match status" value="2"/>
</dbReference>
<feature type="region of interest" description="Disordered" evidence="1">
    <location>
        <begin position="1039"/>
        <end position="1058"/>
    </location>
</feature>
<dbReference type="PANTHER" id="PTHR44329:SF214">
    <property type="entry name" value="PROTEIN KINASE DOMAIN-CONTAINING PROTEIN"/>
    <property type="match status" value="1"/>
</dbReference>